<dbReference type="PANTHER" id="PTHR31282">
    <property type="entry name" value="WRKY TRANSCRIPTION FACTOR 21-RELATED"/>
    <property type="match status" value="1"/>
</dbReference>
<keyword evidence="5" id="KW-0539">Nucleus</keyword>
<feature type="region of interest" description="Disordered" evidence="6">
    <location>
        <begin position="91"/>
        <end position="123"/>
    </location>
</feature>
<evidence type="ECO:0000256" key="6">
    <source>
        <dbReference type="SAM" id="MobiDB-lite"/>
    </source>
</evidence>
<gene>
    <name evidence="8" type="ORF">SO802_017328</name>
</gene>
<protein>
    <recommendedName>
        <fullName evidence="7">WRKY domain-containing protein</fullName>
    </recommendedName>
</protein>
<name>A0AAW2CYZ9_9ROSI</name>
<reference evidence="8 9" key="1">
    <citation type="submission" date="2024-01" db="EMBL/GenBank/DDBJ databases">
        <title>A telomere-to-telomere, gap-free genome of sweet tea (Lithocarpus litseifolius).</title>
        <authorList>
            <person name="Zhou J."/>
        </authorList>
    </citation>
    <scope>NUCLEOTIDE SEQUENCE [LARGE SCALE GENOMIC DNA]</scope>
    <source>
        <strain evidence="8">Zhou-2022a</strain>
        <tissue evidence="8">Leaf</tissue>
    </source>
</reference>
<organism evidence="8 9">
    <name type="scientific">Lithocarpus litseifolius</name>
    <dbReference type="NCBI Taxonomy" id="425828"/>
    <lineage>
        <taxon>Eukaryota</taxon>
        <taxon>Viridiplantae</taxon>
        <taxon>Streptophyta</taxon>
        <taxon>Embryophyta</taxon>
        <taxon>Tracheophyta</taxon>
        <taxon>Spermatophyta</taxon>
        <taxon>Magnoliopsida</taxon>
        <taxon>eudicotyledons</taxon>
        <taxon>Gunneridae</taxon>
        <taxon>Pentapetalae</taxon>
        <taxon>rosids</taxon>
        <taxon>fabids</taxon>
        <taxon>Fagales</taxon>
        <taxon>Fagaceae</taxon>
        <taxon>Lithocarpus</taxon>
    </lineage>
</organism>
<dbReference type="GO" id="GO:0005634">
    <property type="term" value="C:nucleus"/>
    <property type="evidence" value="ECO:0007669"/>
    <property type="project" value="UniProtKB-SubCell"/>
</dbReference>
<comment type="subcellular location">
    <subcellularLocation>
        <location evidence="1">Nucleus</location>
    </subcellularLocation>
</comment>
<dbReference type="InterPro" id="IPR036576">
    <property type="entry name" value="WRKY_dom_sf"/>
</dbReference>
<feature type="compositionally biased region" description="Polar residues" evidence="6">
    <location>
        <begin position="237"/>
        <end position="247"/>
    </location>
</feature>
<evidence type="ECO:0000259" key="7">
    <source>
        <dbReference type="PROSITE" id="PS50811"/>
    </source>
</evidence>
<accession>A0AAW2CYZ9</accession>
<dbReference type="InterPro" id="IPR003657">
    <property type="entry name" value="WRKY_dom"/>
</dbReference>
<comment type="caution">
    <text evidence="8">The sequence shown here is derived from an EMBL/GenBank/DDBJ whole genome shotgun (WGS) entry which is preliminary data.</text>
</comment>
<keyword evidence="3" id="KW-0238">DNA-binding</keyword>
<keyword evidence="2" id="KW-0805">Transcription regulation</keyword>
<dbReference type="AlphaFoldDB" id="A0AAW2CYZ9"/>
<evidence type="ECO:0000256" key="3">
    <source>
        <dbReference type="ARBA" id="ARBA00023125"/>
    </source>
</evidence>
<proteinExistence type="predicted"/>
<feature type="domain" description="WRKY" evidence="7">
    <location>
        <begin position="137"/>
        <end position="199"/>
    </location>
</feature>
<sequence length="332" mass="37543">METTHPWSEGPSTTRKKVIQELVEGRDFATQLKSILHKPLEITHDHASPSPSPSPHELVSKILRSFTETLSVLTSSCESGEVIHQNLAVSHADSHCDDPRSDDSGESRKRPTPKDRRGCYKRRKTTQTWAKVSHTTDDDHAWRKYGQKEILNAKHPRSYFRCTRKYDQGCRATKQVQRMEEDPQMYQITYIGLHTCKDPLKAPQIIMDTDPWETYIVNNPPDSMWGNGKQADDHDQALSSSTTPTIKQESKEEALSDLTDNLSSLGTDNNNNSYLWTDFKDFELVEPAIMSPKLGSDNGDVVSTLYSCTETASHHGLDFGGHFDGDFNFDDI</sequence>
<evidence type="ECO:0000313" key="8">
    <source>
        <dbReference type="EMBL" id="KAL0003547.1"/>
    </source>
</evidence>
<dbReference type="GO" id="GO:0003700">
    <property type="term" value="F:DNA-binding transcription factor activity"/>
    <property type="evidence" value="ECO:0007669"/>
    <property type="project" value="InterPro"/>
</dbReference>
<evidence type="ECO:0000256" key="5">
    <source>
        <dbReference type="ARBA" id="ARBA00023242"/>
    </source>
</evidence>
<dbReference type="Pfam" id="PF03106">
    <property type="entry name" value="WRKY"/>
    <property type="match status" value="1"/>
</dbReference>
<dbReference type="Proteomes" id="UP001459277">
    <property type="component" value="Unassembled WGS sequence"/>
</dbReference>
<feature type="compositionally biased region" description="Basic and acidic residues" evidence="6">
    <location>
        <begin position="92"/>
        <end position="118"/>
    </location>
</feature>
<evidence type="ECO:0000256" key="2">
    <source>
        <dbReference type="ARBA" id="ARBA00023015"/>
    </source>
</evidence>
<keyword evidence="9" id="KW-1185">Reference proteome</keyword>
<dbReference type="Gene3D" id="2.20.25.80">
    <property type="entry name" value="WRKY domain"/>
    <property type="match status" value="1"/>
</dbReference>
<dbReference type="GO" id="GO:0043565">
    <property type="term" value="F:sequence-specific DNA binding"/>
    <property type="evidence" value="ECO:0007669"/>
    <property type="project" value="InterPro"/>
</dbReference>
<dbReference type="PROSITE" id="PS50811">
    <property type="entry name" value="WRKY"/>
    <property type="match status" value="1"/>
</dbReference>
<dbReference type="SMART" id="SM00774">
    <property type="entry name" value="WRKY"/>
    <property type="match status" value="1"/>
</dbReference>
<evidence type="ECO:0000313" key="9">
    <source>
        <dbReference type="Proteomes" id="UP001459277"/>
    </source>
</evidence>
<feature type="region of interest" description="Disordered" evidence="6">
    <location>
        <begin position="224"/>
        <end position="252"/>
    </location>
</feature>
<dbReference type="SUPFAM" id="SSF118290">
    <property type="entry name" value="WRKY DNA-binding domain"/>
    <property type="match status" value="1"/>
</dbReference>
<dbReference type="InterPro" id="IPR044810">
    <property type="entry name" value="WRKY_plant"/>
</dbReference>
<evidence type="ECO:0000256" key="4">
    <source>
        <dbReference type="ARBA" id="ARBA00023163"/>
    </source>
</evidence>
<evidence type="ECO:0000256" key="1">
    <source>
        <dbReference type="ARBA" id="ARBA00004123"/>
    </source>
</evidence>
<dbReference type="EMBL" id="JAZDWU010000005">
    <property type="protein sequence ID" value="KAL0003547.1"/>
    <property type="molecule type" value="Genomic_DNA"/>
</dbReference>
<keyword evidence="4" id="KW-0804">Transcription</keyword>